<name>U2KGB4_9FIRM</name>
<keyword evidence="2" id="KW-1185">Reference proteome</keyword>
<evidence type="ECO:0000313" key="2">
    <source>
        <dbReference type="Proteomes" id="UP000016662"/>
    </source>
</evidence>
<dbReference type="EMBL" id="AWVF01000321">
    <property type="protein sequence ID" value="ERJ91297.1"/>
    <property type="molecule type" value="Genomic_DNA"/>
</dbReference>
<evidence type="ECO:0000313" key="1">
    <source>
        <dbReference type="EMBL" id="ERJ91297.1"/>
    </source>
</evidence>
<accession>U2KGB4</accession>
<dbReference type="STRING" id="411473.RUMCAL_02636"/>
<dbReference type="AlphaFoldDB" id="U2KGB4"/>
<sequence>MENRKKFKNEKPEKKDHAVLKTTGKILKGVAGTAAGAFILVLNKDRIKAGLNLAKGLIKK</sequence>
<dbReference type="PATRIC" id="fig|411473.3.peg.2206"/>
<organism evidence="1 2">
    <name type="scientific">Ruminococcus callidus ATCC 27760</name>
    <dbReference type="NCBI Taxonomy" id="411473"/>
    <lineage>
        <taxon>Bacteria</taxon>
        <taxon>Bacillati</taxon>
        <taxon>Bacillota</taxon>
        <taxon>Clostridia</taxon>
        <taxon>Eubacteriales</taxon>
        <taxon>Oscillospiraceae</taxon>
        <taxon>Ruminococcus</taxon>
    </lineage>
</organism>
<proteinExistence type="predicted"/>
<protein>
    <submittedName>
        <fullName evidence="1">Uncharacterized protein</fullName>
    </submittedName>
</protein>
<gene>
    <name evidence="1" type="ORF">RUMCAL_02636</name>
</gene>
<comment type="caution">
    <text evidence="1">The sequence shown here is derived from an EMBL/GenBank/DDBJ whole genome shotgun (WGS) entry which is preliminary data.</text>
</comment>
<dbReference type="HOGENOM" id="CLU_2938980_0_0_9"/>
<reference evidence="1 2" key="1">
    <citation type="submission" date="2013-07" db="EMBL/GenBank/DDBJ databases">
        <authorList>
            <person name="Weinstock G."/>
            <person name="Sodergren E."/>
            <person name="Wylie T."/>
            <person name="Fulton L."/>
            <person name="Fulton R."/>
            <person name="Fronick C."/>
            <person name="O'Laughlin M."/>
            <person name="Godfrey J."/>
            <person name="Miner T."/>
            <person name="Herter B."/>
            <person name="Appelbaum E."/>
            <person name="Cordes M."/>
            <person name="Lek S."/>
            <person name="Wollam A."/>
            <person name="Pepin K.H."/>
            <person name="Palsikar V.B."/>
            <person name="Mitreva M."/>
            <person name="Wilson R.K."/>
        </authorList>
    </citation>
    <scope>NUCLEOTIDE SEQUENCE [LARGE SCALE GENOMIC DNA]</scope>
    <source>
        <strain evidence="1 2">ATCC 27760</strain>
    </source>
</reference>
<dbReference type="Proteomes" id="UP000016662">
    <property type="component" value="Unassembled WGS sequence"/>
</dbReference>
<dbReference type="RefSeq" id="WP_021680808.1">
    <property type="nucleotide sequence ID" value="NZ_KI260306.1"/>
</dbReference>